<dbReference type="Proteomes" id="UP000785679">
    <property type="component" value="Unassembled WGS sequence"/>
</dbReference>
<name>A0A8J8T007_HALGN</name>
<dbReference type="EMBL" id="RRYP01012368">
    <property type="protein sequence ID" value="TNV77162.1"/>
    <property type="molecule type" value="Genomic_DNA"/>
</dbReference>
<protein>
    <submittedName>
        <fullName evidence="7">Uncharacterized protein</fullName>
    </submittedName>
</protein>
<organism evidence="7 8">
    <name type="scientific">Halteria grandinella</name>
    <dbReference type="NCBI Taxonomy" id="5974"/>
    <lineage>
        <taxon>Eukaryota</taxon>
        <taxon>Sar</taxon>
        <taxon>Alveolata</taxon>
        <taxon>Ciliophora</taxon>
        <taxon>Intramacronucleata</taxon>
        <taxon>Spirotrichea</taxon>
        <taxon>Stichotrichia</taxon>
        <taxon>Sporadotrichida</taxon>
        <taxon>Halteriidae</taxon>
        <taxon>Halteria</taxon>
    </lineage>
</organism>
<feature type="transmembrane region" description="Helical" evidence="6">
    <location>
        <begin position="144"/>
        <end position="168"/>
    </location>
</feature>
<evidence type="ECO:0000256" key="3">
    <source>
        <dbReference type="ARBA" id="ARBA00022692"/>
    </source>
</evidence>
<feature type="transmembrane region" description="Helical" evidence="6">
    <location>
        <begin position="17"/>
        <end position="46"/>
    </location>
</feature>
<dbReference type="Pfam" id="PF03661">
    <property type="entry name" value="TMEM33_Pom33"/>
    <property type="match status" value="1"/>
</dbReference>
<comment type="caution">
    <text evidence="7">The sequence shown here is derived from an EMBL/GenBank/DDBJ whole genome shotgun (WGS) entry which is preliminary data.</text>
</comment>
<dbReference type="GO" id="GO:0061024">
    <property type="term" value="P:membrane organization"/>
    <property type="evidence" value="ECO:0007669"/>
    <property type="project" value="TreeGrafter"/>
</dbReference>
<gene>
    <name evidence="7" type="ORF">FGO68_gene8434</name>
</gene>
<dbReference type="PANTHER" id="PTHR12703">
    <property type="entry name" value="TRANSMEMBRANE PROTEIN 33"/>
    <property type="match status" value="1"/>
</dbReference>
<accession>A0A8J8T007</accession>
<dbReference type="AlphaFoldDB" id="A0A8J8T007"/>
<keyword evidence="3 6" id="KW-0812">Transmembrane</keyword>
<evidence type="ECO:0000256" key="2">
    <source>
        <dbReference type="ARBA" id="ARBA00007322"/>
    </source>
</evidence>
<dbReference type="GO" id="GO:0005783">
    <property type="term" value="C:endoplasmic reticulum"/>
    <property type="evidence" value="ECO:0007669"/>
    <property type="project" value="TreeGrafter"/>
</dbReference>
<dbReference type="PANTHER" id="PTHR12703:SF4">
    <property type="entry name" value="TRANSMEMBRANE PROTEIN 33"/>
    <property type="match status" value="1"/>
</dbReference>
<dbReference type="GO" id="GO:0071786">
    <property type="term" value="P:endoplasmic reticulum tubular network organization"/>
    <property type="evidence" value="ECO:0007669"/>
    <property type="project" value="TreeGrafter"/>
</dbReference>
<evidence type="ECO:0000256" key="5">
    <source>
        <dbReference type="ARBA" id="ARBA00023136"/>
    </source>
</evidence>
<dbReference type="GO" id="GO:0016020">
    <property type="term" value="C:membrane"/>
    <property type="evidence" value="ECO:0007669"/>
    <property type="project" value="UniProtKB-SubCell"/>
</dbReference>
<sequence length="242" mass="27389">MNQNIPDAMPALRSQQWILWSIFFVTLPLRMYTNWLAFGAILVGLFKRHGLPKFNKEYVQKIIFDENLQMLPYLGVVAMAGSANFILYMPVIIHGYLEVSPLFKDILSRKPSAPIISMATFKDYIEKGVAHKPQLIELKSDIEIYIGLYLIAVWFVGWSSLITILMYWQIMRVRYMMSAHSQAAFRRIDQKIKGYTASPRCPSIVRGGYLKVTGMLGSMAEMEGAQGAGAGRGGLMSKCNIF</sequence>
<keyword evidence="5 6" id="KW-0472">Membrane</keyword>
<dbReference type="InterPro" id="IPR051645">
    <property type="entry name" value="PER33/POM33_regulator"/>
</dbReference>
<evidence type="ECO:0000256" key="6">
    <source>
        <dbReference type="SAM" id="Phobius"/>
    </source>
</evidence>
<keyword evidence="4 6" id="KW-1133">Transmembrane helix</keyword>
<evidence type="ECO:0000313" key="7">
    <source>
        <dbReference type="EMBL" id="TNV77162.1"/>
    </source>
</evidence>
<comment type="similarity">
    <text evidence="2">Belongs to the PER33/POM33 family.</text>
</comment>
<dbReference type="OrthoDB" id="2423701at2759"/>
<evidence type="ECO:0000256" key="1">
    <source>
        <dbReference type="ARBA" id="ARBA00004141"/>
    </source>
</evidence>
<evidence type="ECO:0000313" key="8">
    <source>
        <dbReference type="Proteomes" id="UP000785679"/>
    </source>
</evidence>
<feature type="transmembrane region" description="Helical" evidence="6">
    <location>
        <begin position="71"/>
        <end position="93"/>
    </location>
</feature>
<reference evidence="7" key="1">
    <citation type="submission" date="2019-06" db="EMBL/GenBank/DDBJ databases">
        <authorList>
            <person name="Zheng W."/>
        </authorList>
    </citation>
    <scope>NUCLEOTIDE SEQUENCE</scope>
    <source>
        <strain evidence="7">QDHG01</strain>
    </source>
</reference>
<proteinExistence type="inferred from homology"/>
<keyword evidence="8" id="KW-1185">Reference proteome</keyword>
<dbReference type="InterPro" id="IPR005344">
    <property type="entry name" value="TMEM33/Pom33"/>
</dbReference>
<evidence type="ECO:0000256" key="4">
    <source>
        <dbReference type="ARBA" id="ARBA00022989"/>
    </source>
</evidence>
<comment type="subcellular location">
    <subcellularLocation>
        <location evidence="1">Membrane</location>
        <topology evidence="1">Multi-pass membrane protein</topology>
    </subcellularLocation>
</comment>